<dbReference type="EMBL" id="CAJNOJ010000088">
    <property type="protein sequence ID" value="CAF1077515.1"/>
    <property type="molecule type" value="Genomic_DNA"/>
</dbReference>
<dbReference type="EMBL" id="CAJNOR010000472">
    <property type="protein sequence ID" value="CAF0924512.1"/>
    <property type="molecule type" value="Genomic_DNA"/>
</dbReference>
<sequence length="836" mass="93401">MCPGTQRLCGNEFCYDPATQYCPKSDSIVMCINTCGQECYDPDWQSCINGILCDIDEDVCEVKYDSDNGNLIVPTRVQCYKPRLQMCLNHTLCYDKDRVCNNQCILRTSSYQICANNGVTLCNVPRHYTSYQPNQIQACNGSCYDTIIELKHCVNGSLQCIYNCSDRCYDPRTQVCVNGTVCSLGQEVCLTNYRSDNGHSLDFPQLECYNPWSSKCIDNALCDNSRVCNGRCITGSTAYRQVCASDKRTICDVKDSYTSYPVYRIQVCNGTCFDISLQQCINGVVSCIDGMCAGECYESAHVVCLNDTRCPVGNNLCDVRYNYNGYPIEPSYLQCYDPRFTRCLNHTLCYEKDLVCNGQCISLFDHSFRYQVCADDGVTLCNVSQHYTAYKPNQIKICNGTCYDTGYPAIRHCSNGNIQCISDCSNTCYNALTHICINGLLCKLTERLCPTQYGHVCYDPLRSKCLNDTLCLIWQKRCSTNVCYDSASHKCFNDTLCSNNRVCGKQCLVSDYQICANDRRTVCNVPKPYDHYRPDQIQLCLGVCYDSLTQQCAPQNISSSKATTATASFLPNSSTNSVSVSHVTVASDLPTRASTAHSSEVTVGTELTSIDTGTSSSILSHLSNSYASLNEASSDSTTAPIRITTSQVEAPSTTPLHSSDNFALISDSNSLPMDTNVPSIFPSTSFMPTSASSINPYTSIGQTSTTPSLQDNCCSTSKCTNEGDCCTPRIECRCYPHTKDHQDGQMCKTIVIGTVNHHSFVAAIAINDKKVVVIRNQYFFFFLLSIPLALFLMVLITISFVLVMYRKKIAMTFYHWHLSIKFYRADRRRLHWERHE</sequence>
<reference evidence="3" key="1">
    <citation type="submission" date="2021-02" db="EMBL/GenBank/DDBJ databases">
        <authorList>
            <person name="Nowell W R."/>
        </authorList>
    </citation>
    <scope>NUCLEOTIDE SEQUENCE</scope>
</reference>
<accession>A0A814MCJ5</accession>
<dbReference type="OrthoDB" id="10030881at2759"/>
<feature type="transmembrane region" description="Helical" evidence="1">
    <location>
        <begin position="778"/>
        <end position="805"/>
    </location>
</feature>
<organism evidence="3 5">
    <name type="scientific">Adineta ricciae</name>
    <name type="common">Rotifer</name>
    <dbReference type="NCBI Taxonomy" id="249248"/>
    <lineage>
        <taxon>Eukaryota</taxon>
        <taxon>Metazoa</taxon>
        <taxon>Spiralia</taxon>
        <taxon>Gnathifera</taxon>
        <taxon>Rotifera</taxon>
        <taxon>Eurotatoria</taxon>
        <taxon>Bdelloidea</taxon>
        <taxon>Adinetida</taxon>
        <taxon>Adinetidae</taxon>
        <taxon>Adineta</taxon>
    </lineage>
</organism>
<dbReference type="Proteomes" id="UP000663852">
    <property type="component" value="Unassembled WGS sequence"/>
</dbReference>
<name>A0A814MCJ5_ADIRI</name>
<evidence type="ECO:0000313" key="2">
    <source>
        <dbReference type="EMBL" id="CAF0924512.1"/>
    </source>
</evidence>
<protein>
    <submittedName>
        <fullName evidence="3">Uncharacterized protein</fullName>
    </submittedName>
</protein>
<evidence type="ECO:0000313" key="4">
    <source>
        <dbReference type="Proteomes" id="UP000663828"/>
    </source>
</evidence>
<keyword evidence="1" id="KW-1133">Transmembrane helix</keyword>
<evidence type="ECO:0000313" key="5">
    <source>
        <dbReference type="Proteomes" id="UP000663852"/>
    </source>
</evidence>
<keyword evidence="1" id="KW-0472">Membrane</keyword>
<proteinExistence type="predicted"/>
<evidence type="ECO:0000313" key="3">
    <source>
        <dbReference type="EMBL" id="CAF1077515.1"/>
    </source>
</evidence>
<evidence type="ECO:0000256" key="1">
    <source>
        <dbReference type="SAM" id="Phobius"/>
    </source>
</evidence>
<keyword evidence="1" id="KW-0812">Transmembrane</keyword>
<comment type="caution">
    <text evidence="3">The sequence shown here is derived from an EMBL/GenBank/DDBJ whole genome shotgun (WGS) entry which is preliminary data.</text>
</comment>
<keyword evidence="4" id="KW-1185">Reference proteome</keyword>
<gene>
    <name evidence="3" type="ORF">EDS130_LOCUS18776</name>
    <name evidence="2" type="ORF">XAT740_LOCUS9225</name>
</gene>
<dbReference type="AlphaFoldDB" id="A0A814MCJ5"/>
<dbReference type="Proteomes" id="UP000663828">
    <property type="component" value="Unassembled WGS sequence"/>
</dbReference>